<dbReference type="AlphaFoldDB" id="A0A0D5NQT1"/>
<dbReference type="GO" id="GO:0003700">
    <property type="term" value="F:DNA-binding transcription factor activity"/>
    <property type="evidence" value="ECO:0007669"/>
    <property type="project" value="InterPro"/>
</dbReference>
<feature type="domain" description="HTH marR-type" evidence="4">
    <location>
        <begin position="1"/>
        <end position="139"/>
    </location>
</feature>
<dbReference type="STRING" id="1126833.VN24_25890"/>
<reference evidence="5 6" key="1">
    <citation type="journal article" date="2015" name="J. Biotechnol.">
        <title>Complete genome sequence of Paenibacillus beijingensis 7188(T) (=DSM 24997(T)), a novel rhizobacterium from jujube garden soil.</title>
        <authorList>
            <person name="Kwak Y."/>
            <person name="Shin J.H."/>
        </authorList>
    </citation>
    <scope>NUCLEOTIDE SEQUENCE [LARGE SCALE GENOMIC DNA]</scope>
    <source>
        <strain evidence="5 6">DSM 24997</strain>
    </source>
</reference>
<evidence type="ECO:0000256" key="3">
    <source>
        <dbReference type="ARBA" id="ARBA00023163"/>
    </source>
</evidence>
<dbReference type="PROSITE" id="PS50995">
    <property type="entry name" value="HTH_MARR_2"/>
    <property type="match status" value="1"/>
</dbReference>
<protein>
    <submittedName>
        <fullName evidence="5">MarR family transcriptional regulator</fullName>
    </submittedName>
</protein>
<dbReference type="HOGENOM" id="CLU_083287_27_8_9"/>
<dbReference type="GO" id="GO:0003677">
    <property type="term" value="F:DNA binding"/>
    <property type="evidence" value="ECO:0007669"/>
    <property type="project" value="UniProtKB-KW"/>
</dbReference>
<gene>
    <name evidence="5" type="ORF">VN24_25890</name>
</gene>
<dbReference type="SUPFAM" id="SSF46785">
    <property type="entry name" value="Winged helix' DNA-binding domain"/>
    <property type="match status" value="1"/>
</dbReference>
<proteinExistence type="predicted"/>
<organism evidence="5 6">
    <name type="scientific">Paenibacillus beijingensis</name>
    <dbReference type="NCBI Taxonomy" id="1126833"/>
    <lineage>
        <taxon>Bacteria</taxon>
        <taxon>Bacillati</taxon>
        <taxon>Bacillota</taxon>
        <taxon>Bacilli</taxon>
        <taxon>Bacillales</taxon>
        <taxon>Paenibacillaceae</taxon>
        <taxon>Paenibacillus</taxon>
    </lineage>
</organism>
<evidence type="ECO:0000259" key="4">
    <source>
        <dbReference type="PROSITE" id="PS50995"/>
    </source>
</evidence>
<dbReference type="KEGG" id="pbj:VN24_25890"/>
<dbReference type="PANTHER" id="PTHR42756">
    <property type="entry name" value="TRANSCRIPTIONAL REGULATOR, MARR"/>
    <property type="match status" value="1"/>
</dbReference>
<keyword evidence="6" id="KW-1185">Reference proteome</keyword>
<evidence type="ECO:0000313" key="5">
    <source>
        <dbReference type="EMBL" id="AJY77362.1"/>
    </source>
</evidence>
<reference evidence="6" key="2">
    <citation type="submission" date="2015-03" db="EMBL/GenBank/DDBJ databases">
        <title>Genome sequence of Paenibacillus beijingensis strain DSM 24997T.</title>
        <authorList>
            <person name="Kwak Y."/>
            <person name="Shin J.-H."/>
        </authorList>
    </citation>
    <scope>NUCLEOTIDE SEQUENCE [LARGE SCALE GENOMIC DNA]</scope>
    <source>
        <strain evidence="6">DSM 24997</strain>
    </source>
</reference>
<dbReference type="PATRIC" id="fig|1126833.4.peg.5696"/>
<dbReference type="RefSeq" id="WP_045672787.1">
    <property type="nucleotide sequence ID" value="NZ_CP011058.1"/>
</dbReference>
<dbReference type="PRINTS" id="PR00598">
    <property type="entry name" value="HTHMARR"/>
</dbReference>
<accession>A0A0D5NQT1</accession>
<name>A0A0D5NQT1_9BACL</name>
<dbReference type="Gene3D" id="1.10.10.10">
    <property type="entry name" value="Winged helix-like DNA-binding domain superfamily/Winged helix DNA-binding domain"/>
    <property type="match status" value="1"/>
</dbReference>
<keyword evidence="2" id="KW-0238">DNA-binding</keyword>
<dbReference type="OrthoDB" id="1853358at2"/>
<evidence type="ECO:0000256" key="2">
    <source>
        <dbReference type="ARBA" id="ARBA00023125"/>
    </source>
</evidence>
<dbReference type="Proteomes" id="UP000032633">
    <property type="component" value="Chromosome"/>
</dbReference>
<dbReference type="InterPro" id="IPR036390">
    <property type="entry name" value="WH_DNA-bd_sf"/>
</dbReference>
<dbReference type="InterPro" id="IPR036388">
    <property type="entry name" value="WH-like_DNA-bd_sf"/>
</dbReference>
<dbReference type="EMBL" id="CP011058">
    <property type="protein sequence ID" value="AJY77362.1"/>
    <property type="molecule type" value="Genomic_DNA"/>
</dbReference>
<sequence length="152" mass="16997">MKQLLQYANVREVLQLLVRRFGLLQKDGAQCCGISVLQSHVIYELSKGAKVSLNDLAQILSVDTSTLSRQVQQLVEHEMVSRMPDPKDRRYVVLSLTTKGEEQASSIAATMEEYVQELFQNIPSDKQAQVLESLQLLSIAMSRSSNCCTPPL</sequence>
<dbReference type="PANTHER" id="PTHR42756:SF1">
    <property type="entry name" value="TRANSCRIPTIONAL REPRESSOR OF EMRAB OPERON"/>
    <property type="match status" value="1"/>
</dbReference>
<keyword evidence="3" id="KW-0804">Transcription</keyword>
<dbReference type="SMART" id="SM00347">
    <property type="entry name" value="HTH_MARR"/>
    <property type="match status" value="1"/>
</dbReference>
<dbReference type="Pfam" id="PF01047">
    <property type="entry name" value="MarR"/>
    <property type="match status" value="1"/>
</dbReference>
<dbReference type="InterPro" id="IPR000835">
    <property type="entry name" value="HTH_MarR-typ"/>
</dbReference>
<keyword evidence="1" id="KW-0805">Transcription regulation</keyword>
<evidence type="ECO:0000313" key="6">
    <source>
        <dbReference type="Proteomes" id="UP000032633"/>
    </source>
</evidence>
<evidence type="ECO:0000256" key="1">
    <source>
        <dbReference type="ARBA" id="ARBA00023015"/>
    </source>
</evidence>